<sequence length="280" mass="31734">MSAQLKGALLVSPSKSPANSTHLQTHTFFLTLIQPSPLSASFGRPSPHSAFTSFATRSSLLQNLPPTVRKRKLLFPTPHLIRLRLIRRQKPRLSSTWLRKLGPAPSTAPVFRMEARDWERVGDYFRRSSEGFLTSVAPPAKKKKKKKTKNSKVNMRTVCIELTLYLKNMNLTCAPGLHLTKSANKCKQWGRWRKMMETNRKTNPREGRSQTNIRLGVTTLHESNRIPRSEMTSRADCRKNQGVVIQDPSSSGRRRSCEKPRACLSHSRAMRGTGRPQPKV</sequence>
<organism evidence="2 3">
    <name type="scientific">Jimgerdemannia flammicorona</name>
    <dbReference type="NCBI Taxonomy" id="994334"/>
    <lineage>
        <taxon>Eukaryota</taxon>
        <taxon>Fungi</taxon>
        <taxon>Fungi incertae sedis</taxon>
        <taxon>Mucoromycota</taxon>
        <taxon>Mucoromycotina</taxon>
        <taxon>Endogonomycetes</taxon>
        <taxon>Endogonales</taxon>
        <taxon>Endogonaceae</taxon>
        <taxon>Jimgerdemannia</taxon>
    </lineage>
</organism>
<protein>
    <submittedName>
        <fullName evidence="2">Uncharacterized protein</fullName>
    </submittedName>
</protein>
<evidence type="ECO:0000313" key="2">
    <source>
        <dbReference type="EMBL" id="RUS28016.1"/>
    </source>
</evidence>
<comment type="caution">
    <text evidence="2">The sequence shown here is derived from an EMBL/GenBank/DDBJ whole genome shotgun (WGS) entry which is preliminary data.</text>
</comment>
<evidence type="ECO:0000313" key="3">
    <source>
        <dbReference type="Proteomes" id="UP000274822"/>
    </source>
</evidence>
<reference evidence="2 3" key="1">
    <citation type="journal article" date="2018" name="New Phytol.">
        <title>Phylogenomics of Endogonaceae and evolution of mycorrhizas within Mucoromycota.</title>
        <authorList>
            <person name="Chang Y."/>
            <person name="Desiro A."/>
            <person name="Na H."/>
            <person name="Sandor L."/>
            <person name="Lipzen A."/>
            <person name="Clum A."/>
            <person name="Barry K."/>
            <person name="Grigoriev I.V."/>
            <person name="Martin F.M."/>
            <person name="Stajich J.E."/>
            <person name="Smith M.E."/>
            <person name="Bonito G."/>
            <person name="Spatafora J.W."/>
        </authorList>
    </citation>
    <scope>NUCLEOTIDE SEQUENCE [LARGE SCALE GENOMIC DNA]</scope>
    <source>
        <strain evidence="2 3">AD002</strain>
    </source>
</reference>
<evidence type="ECO:0000256" key="1">
    <source>
        <dbReference type="SAM" id="MobiDB-lite"/>
    </source>
</evidence>
<gene>
    <name evidence="2" type="ORF">BC938DRAFT_482462</name>
</gene>
<accession>A0A433QDX1</accession>
<dbReference type="AlphaFoldDB" id="A0A433QDX1"/>
<name>A0A433QDX1_9FUNG</name>
<dbReference type="Proteomes" id="UP000274822">
    <property type="component" value="Unassembled WGS sequence"/>
</dbReference>
<keyword evidence="3" id="KW-1185">Reference proteome</keyword>
<feature type="region of interest" description="Disordered" evidence="1">
    <location>
        <begin position="242"/>
        <end position="280"/>
    </location>
</feature>
<dbReference type="EMBL" id="RBNJ01007345">
    <property type="protein sequence ID" value="RUS28016.1"/>
    <property type="molecule type" value="Genomic_DNA"/>
</dbReference>
<proteinExistence type="predicted"/>